<reference evidence="1" key="1">
    <citation type="journal article" date="2015" name="Nature">
        <title>Complex archaea that bridge the gap between prokaryotes and eukaryotes.</title>
        <authorList>
            <person name="Spang A."/>
            <person name="Saw J.H."/>
            <person name="Jorgensen S.L."/>
            <person name="Zaremba-Niedzwiedzka K."/>
            <person name="Martijn J."/>
            <person name="Lind A.E."/>
            <person name="van Eijk R."/>
            <person name="Schleper C."/>
            <person name="Guy L."/>
            <person name="Ettema T.J."/>
        </authorList>
    </citation>
    <scope>NUCLEOTIDE SEQUENCE</scope>
</reference>
<feature type="non-terminal residue" evidence="1">
    <location>
        <position position="1"/>
    </location>
</feature>
<comment type="caution">
    <text evidence="1">The sequence shown here is derived from an EMBL/GenBank/DDBJ whole genome shotgun (WGS) entry which is preliminary data.</text>
</comment>
<dbReference type="EMBL" id="LAZR01062368">
    <property type="protein sequence ID" value="KKK61666.1"/>
    <property type="molecule type" value="Genomic_DNA"/>
</dbReference>
<organism evidence="1">
    <name type="scientific">marine sediment metagenome</name>
    <dbReference type="NCBI Taxonomy" id="412755"/>
    <lineage>
        <taxon>unclassified sequences</taxon>
        <taxon>metagenomes</taxon>
        <taxon>ecological metagenomes</taxon>
    </lineage>
</organism>
<protein>
    <submittedName>
        <fullName evidence="1">Uncharacterized protein</fullName>
    </submittedName>
</protein>
<proteinExistence type="predicted"/>
<dbReference type="AlphaFoldDB" id="A0A0F8ZP34"/>
<gene>
    <name evidence="1" type="ORF">LCGC14_3012050</name>
</gene>
<feature type="non-terminal residue" evidence="1">
    <location>
        <position position="362"/>
    </location>
</feature>
<sequence length="362" mass="38083">QTAANFQGNNFTDVVLTTSVSVANSISWGDGIRQTFNPNATNSGLNVGAHTAEPSSPTDGDLFYDSTALSMKARINGAWVELGSGGASPLTTKGDLFTFDTGDQRLAVGADTFVLTADSAEATGIKWAAPAAASQTPWVSDIDADSFSLQDFHALEFTDIASDPAGTIAHINFNSSLLKFNVPTGDAFRWQVNNVDAMSLFNNNLSLLGIVEISSVTDITMSGTLSLGAGIIQFDDVNTTITQSSADLLYDVATGGTHSLRINNIVEYSFNATQADFNSNNIVGLNDLTLAGNIVFPDGIRQTFNPNATNAGLNVGTQSDPDPTSPVNGDIYYNTTNNKFRAYENSVWVDMIVAGGSGDVVG</sequence>
<evidence type="ECO:0000313" key="1">
    <source>
        <dbReference type="EMBL" id="KKK61666.1"/>
    </source>
</evidence>
<name>A0A0F8ZP34_9ZZZZ</name>
<accession>A0A0F8ZP34</accession>